<reference evidence="6 7" key="1">
    <citation type="journal article" date="2019" name="Int. J. Syst. Evol. Microbiol.">
        <title>The Global Catalogue of Microorganisms (GCM) 10K type strain sequencing project: providing services to taxonomists for standard genome sequencing and annotation.</title>
        <authorList>
            <consortium name="The Broad Institute Genomics Platform"/>
            <consortium name="The Broad Institute Genome Sequencing Center for Infectious Disease"/>
            <person name="Wu L."/>
            <person name="Ma J."/>
        </authorList>
    </citation>
    <scope>NUCLEOTIDE SEQUENCE [LARGE SCALE GENOMIC DNA]</scope>
    <source>
        <strain evidence="6 7">JCM 8542</strain>
    </source>
</reference>
<dbReference type="Proteomes" id="UP001500399">
    <property type="component" value="Unassembled WGS sequence"/>
</dbReference>
<dbReference type="InterPro" id="IPR014284">
    <property type="entry name" value="RNA_pol_sigma-70_dom"/>
</dbReference>
<dbReference type="InterPro" id="IPR013325">
    <property type="entry name" value="RNA_pol_sigma_r2"/>
</dbReference>
<name>A0ABN0SVT6_9FIRM</name>
<evidence type="ECO:0000256" key="2">
    <source>
        <dbReference type="ARBA" id="ARBA00023082"/>
    </source>
</evidence>
<dbReference type="EMBL" id="BAAACR010000002">
    <property type="protein sequence ID" value="GAA0202933.1"/>
    <property type="molecule type" value="Genomic_DNA"/>
</dbReference>
<evidence type="ECO:0000256" key="3">
    <source>
        <dbReference type="ARBA" id="ARBA00023125"/>
    </source>
</evidence>
<dbReference type="InterPro" id="IPR036388">
    <property type="entry name" value="WH-like_DNA-bd_sf"/>
</dbReference>
<dbReference type="SUPFAM" id="SSF88946">
    <property type="entry name" value="Sigma2 domain of RNA polymerase sigma factors"/>
    <property type="match status" value="1"/>
</dbReference>
<dbReference type="SUPFAM" id="SSF88659">
    <property type="entry name" value="Sigma3 and sigma4 domains of RNA polymerase sigma factors"/>
    <property type="match status" value="1"/>
</dbReference>
<evidence type="ECO:0000313" key="7">
    <source>
        <dbReference type="Proteomes" id="UP001500399"/>
    </source>
</evidence>
<dbReference type="InterPro" id="IPR013324">
    <property type="entry name" value="RNA_pol_sigma_r3/r4-like"/>
</dbReference>
<protein>
    <recommendedName>
        <fullName evidence="5">RNA polymerase sigma-70 region 2 domain-containing protein</fullName>
    </recommendedName>
</protein>
<dbReference type="NCBIfam" id="TIGR02937">
    <property type="entry name" value="sigma70-ECF"/>
    <property type="match status" value="1"/>
</dbReference>
<comment type="caution">
    <text evidence="6">The sequence shown here is derived from an EMBL/GenBank/DDBJ whole genome shotgun (WGS) entry which is preliminary data.</text>
</comment>
<keyword evidence="3" id="KW-0238">DNA-binding</keyword>
<gene>
    <name evidence="6" type="ORF">GCM10008919_02840</name>
</gene>
<sequence length="212" mass="24021">MFSDYVKKLSDVQKLTTEEERELWCAYKERGDEAARRRLIESYQPLVFREVMPYRTLPAVMDAVQEGTIGLIEAVEHYEPIRGVAFSLYAVHRVRGRIRNFLRREGQADLPCLEAQTGAAETAKELLVDVRPSVAEVVEHHALVGVLGAAMERLPTRERLVLEGVTIGGAPARTMADTLGVTPAQIYRLQKNGIRRIRGMLSRFMQHWSCDN</sequence>
<keyword evidence="2" id="KW-0731">Sigma factor</keyword>
<organism evidence="6 7">
    <name type="scientific">Selenomonas dianae</name>
    <dbReference type="NCBI Taxonomy" id="135079"/>
    <lineage>
        <taxon>Bacteria</taxon>
        <taxon>Bacillati</taxon>
        <taxon>Bacillota</taxon>
        <taxon>Negativicutes</taxon>
        <taxon>Selenomonadales</taxon>
        <taxon>Selenomonadaceae</taxon>
        <taxon>Selenomonas</taxon>
    </lineage>
</organism>
<evidence type="ECO:0000256" key="1">
    <source>
        <dbReference type="ARBA" id="ARBA00023015"/>
    </source>
</evidence>
<evidence type="ECO:0000259" key="5">
    <source>
        <dbReference type="Pfam" id="PF04542"/>
    </source>
</evidence>
<proteinExistence type="predicted"/>
<accession>A0ABN0SVT6</accession>
<dbReference type="Gene3D" id="1.20.120.1810">
    <property type="match status" value="1"/>
</dbReference>
<feature type="domain" description="RNA polymerase sigma-70 region 2" evidence="5">
    <location>
        <begin position="39"/>
        <end position="106"/>
    </location>
</feature>
<evidence type="ECO:0000313" key="6">
    <source>
        <dbReference type="EMBL" id="GAA0202933.1"/>
    </source>
</evidence>
<dbReference type="InterPro" id="IPR007627">
    <property type="entry name" value="RNA_pol_sigma70_r2"/>
</dbReference>
<keyword evidence="1" id="KW-0805">Transcription regulation</keyword>
<dbReference type="Pfam" id="PF04542">
    <property type="entry name" value="Sigma70_r2"/>
    <property type="match status" value="1"/>
</dbReference>
<keyword evidence="7" id="KW-1185">Reference proteome</keyword>
<evidence type="ECO:0000256" key="4">
    <source>
        <dbReference type="ARBA" id="ARBA00023163"/>
    </source>
</evidence>
<keyword evidence="4" id="KW-0804">Transcription</keyword>
<dbReference type="PANTHER" id="PTHR30385">
    <property type="entry name" value="SIGMA FACTOR F FLAGELLAR"/>
    <property type="match status" value="1"/>
</dbReference>
<dbReference type="RefSeq" id="WP_304987690.1">
    <property type="nucleotide sequence ID" value="NZ_BAAACR010000002.1"/>
</dbReference>
<dbReference type="Gene3D" id="1.10.10.10">
    <property type="entry name" value="Winged helix-like DNA-binding domain superfamily/Winged helix DNA-binding domain"/>
    <property type="match status" value="1"/>
</dbReference>